<protein>
    <submittedName>
        <fullName evidence="2">Uncharacterized protein</fullName>
    </submittedName>
</protein>
<gene>
    <name evidence="2" type="ORF">RG540_PA15420</name>
</gene>
<evidence type="ECO:0000313" key="3">
    <source>
        <dbReference type="Proteomes" id="UP000028181"/>
    </source>
</evidence>
<accession>A0A068T1C6</accession>
<keyword evidence="2" id="KW-0614">Plasmid</keyword>
<evidence type="ECO:0000313" key="2">
    <source>
        <dbReference type="EMBL" id="CDN52218.1"/>
    </source>
</evidence>
<dbReference type="KEGG" id="ngg:RG540_PA15420"/>
<dbReference type="Proteomes" id="UP000028181">
    <property type="component" value="Plasmid pHAMBI540a"/>
</dbReference>
<feature type="transmembrane region" description="Helical" evidence="1">
    <location>
        <begin position="12"/>
        <end position="33"/>
    </location>
</feature>
<dbReference type="PATRIC" id="fig|1028800.3.peg.6200"/>
<organism evidence="2 3">
    <name type="scientific">Neorhizobium galegae bv. orientalis str. HAMBI 540</name>
    <dbReference type="NCBI Taxonomy" id="1028800"/>
    <lineage>
        <taxon>Bacteria</taxon>
        <taxon>Pseudomonadati</taxon>
        <taxon>Pseudomonadota</taxon>
        <taxon>Alphaproteobacteria</taxon>
        <taxon>Hyphomicrobiales</taxon>
        <taxon>Rhizobiaceae</taxon>
        <taxon>Rhizobium/Agrobacterium group</taxon>
        <taxon>Neorhizobium</taxon>
    </lineage>
</organism>
<dbReference type="RefSeq" id="WP_155414583.1">
    <property type="nucleotide sequence ID" value="NZ_HG938354.1"/>
</dbReference>
<dbReference type="GeneID" id="43447870"/>
<dbReference type="HOGENOM" id="CLU_3027649_0_0_5"/>
<geneLocation type="plasmid" evidence="3">
    <name>II</name>
</geneLocation>
<evidence type="ECO:0000256" key="1">
    <source>
        <dbReference type="SAM" id="Phobius"/>
    </source>
</evidence>
<dbReference type="AlphaFoldDB" id="A0A068T1C6"/>
<keyword evidence="1" id="KW-0472">Membrane</keyword>
<keyword evidence="1" id="KW-1133">Transmembrane helix</keyword>
<reference evidence="3" key="1">
    <citation type="journal article" date="2014" name="BMC Genomics">
        <title>Genome sequencing of two Neorhizobium galegae strains reveals a noeT gene responsible for the unusual acetylation of the nodulation factors.</title>
        <authorList>
            <person name="Osterman J."/>
            <person name="Marsh J."/>
            <person name="Laine P.K."/>
            <person name="Zeng Z."/>
            <person name="Alatalo E."/>
            <person name="Sullivan J.T."/>
            <person name="Young J.P."/>
            <person name="Thomas-Oates J."/>
            <person name="Paulin L."/>
            <person name="Lindstrom K."/>
        </authorList>
    </citation>
    <scope>NUCLEOTIDE SEQUENCE [LARGE SCALE GENOMIC DNA]</scope>
    <source>
        <strain evidence="3">HAMBI 540</strain>
    </source>
</reference>
<sequence length="55" mass="5919">MNDTSRKAGNNMMKFVATILVAALVIGAVYFFLLTPGQPTGPQTQPSPHTIDQTK</sequence>
<keyword evidence="3" id="KW-1185">Reference proteome</keyword>
<dbReference type="eggNOG" id="ENOG503134C">
    <property type="taxonomic scope" value="Bacteria"/>
</dbReference>
<name>A0A068T1C6_NEOGA</name>
<proteinExistence type="predicted"/>
<keyword evidence="1" id="KW-0812">Transmembrane</keyword>
<dbReference type="EMBL" id="HG938354">
    <property type="protein sequence ID" value="CDN52218.1"/>
    <property type="molecule type" value="Genomic_DNA"/>
</dbReference>